<evidence type="ECO:0000256" key="1">
    <source>
        <dbReference type="ARBA" id="ARBA00004141"/>
    </source>
</evidence>
<feature type="transmembrane region" description="Helical" evidence="6">
    <location>
        <begin position="147"/>
        <end position="168"/>
    </location>
</feature>
<feature type="transmembrane region" description="Helical" evidence="6">
    <location>
        <begin position="33"/>
        <end position="51"/>
    </location>
</feature>
<dbReference type="InterPro" id="IPR050638">
    <property type="entry name" value="AA-Vitamin_Transporters"/>
</dbReference>
<feature type="transmembrane region" description="Helical" evidence="6">
    <location>
        <begin position="242"/>
        <end position="261"/>
    </location>
</feature>
<dbReference type="PANTHER" id="PTHR32322:SF2">
    <property type="entry name" value="EAMA DOMAIN-CONTAINING PROTEIN"/>
    <property type="match status" value="1"/>
</dbReference>
<dbReference type="RefSeq" id="WP_068997984.1">
    <property type="nucleotide sequence ID" value="NZ_MDTQ01000001.1"/>
</dbReference>
<keyword evidence="4 6" id="KW-1133">Transmembrane helix</keyword>
<sequence length="310" mass="33413">MNAVLYGAVVLIWGTTWIAIALQQGSTAPEVSVAYRFALAAVVMLVALMIMKRLRPISPAQHLWCVAQGACVFGLNFVCFYHAAAFITSGLESVIFSMAVLFNALNARLFFGQLVRANVVWAALLGLAGITSLFWPELQAAEPNPDLFIGVGLSVLGTYGFSLGNMISQRHQRHGLDVPSTNAYAMTYGAVLMAAMAWGQGADFALDMRESYLLALIYLAVIGSVVGFTAYFVLVGRIGAGGAAYCTLLFPLVALTISTVFENYHWHASGVVGLVLILCGNLVMFPTLLQRLADGLKHRLKGRVDVLTER</sequence>
<dbReference type="EMBL" id="MDTQ01000001">
    <property type="protein sequence ID" value="ODC03568.1"/>
    <property type="molecule type" value="Genomic_DNA"/>
</dbReference>
<feature type="transmembrane region" description="Helical" evidence="6">
    <location>
        <begin position="180"/>
        <end position="199"/>
    </location>
</feature>
<feature type="domain" description="EamA" evidence="7">
    <location>
        <begin position="8"/>
        <end position="133"/>
    </location>
</feature>
<dbReference type="PANTHER" id="PTHR32322">
    <property type="entry name" value="INNER MEMBRANE TRANSPORTER"/>
    <property type="match status" value="1"/>
</dbReference>
<feature type="transmembrane region" description="Helical" evidence="6">
    <location>
        <begin position="118"/>
        <end position="135"/>
    </location>
</feature>
<dbReference type="GO" id="GO:0016020">
    <property type="term" value="C:membrane"/>
    <property type="evidence" value="ECO:0007669"/>
    <property type="project" value="UniProtKB-SubCell"/>
</dbReference>
<evidence type="ECO:0000256" key="3">
    <source>
        <dbReference type="ARBA" id="ARBA00022692"/>
    </source>
</evidence>
<keyword evidence="5 6" id="KW-0472">Membrane</keyword>
<name>A0A1E2V982_9GAMM</name>
<protein>
    <submittedName>
        <fullName evidence="8">Multidrug DMT transporter permease</fullName>
    </submittedName>
</protein>
<dbReference type="InterPro" id="IPR037185">
    <property type="entry name" value="EmrE-like"/>
</dbReference>
<dbReference type="OrthoDB" id="2352272at2"/>
<dbReference type="AlphaFoldDB" id="A0A1E2V982"/>
<feature type="transmembrane region" description="Helical" evidence="6">
    <location>
        <begin position="93"/>
        <end position="111"/>
    </location>
</feature>
<dbReference type="Proteomes" id="UP000094291">
    <property type="component" value="Unassembled WGS sequence"/>
</dbReference>
<proteinExistence type="inferred from homology"/>
<comment type="similarity">
    <text evidence="2">Belongs to the EamA transporter family.</text>
</comment>
<evidence type="ECO:0000313" key="9">
    <source>
        <dbReference type="Proteomes" id="UP000094291"/>
    </source>
</evidence>
<accession>A0A1E2V982</accession>
<dbReference type="InterPro" id="IPR000620">
    <property type="entry name" value="EamA_dom"/>
</dbReference>
<feature type="transmembrane region" description="Helical" evidence="6">
    <location>
        <begin position="63"/>
        <end position="87"/>
    </location>
</feature>
<evidence type="ECO:0000259" key="7">
    <source>
        <dbReference type="Pfam" id="PF00892"/>
    </source>
</evidence>
<evidence type="ECO:0000256" key="2">
    <source>
        <dbReference type="ARBA" id="ARBA00007362"/>
    </source>
</evidence>
<feature type="domain" description="EamA" evidence="7">
    <location>
        <begin position="150"/>
        <end position="284"/>
    </location>
</feature>
<comment type="caution">
    <text evidence="8">The sequence shown here is derived from an EMBL/GenBank/DDBJ whole genome shotgun (WGS) entry which is preliminary data.</text>
</comment>
<evidence type="ECO:0000313" key="8">
    <source>
        <dbReference type="EMBL" id="ODC03568.1"/>
    </source>
</evidence>
<feature type="transmembrane region" description="Helical" evidence="6">
    <location>
        <begin position="267"/>
        <end position="289"/>
    </location>
</feature>
<comment type="subcellular location">
    <subcellularLocation>
        <location evidence="1">Membrane</location>
        <topology evidence="1">Multi-pass membrane protein</topology>
    </subcellularLocation>
</comment>
<reference evidence="8 9" key="1">
    <citation type="submission" date="2016-08" db="EMBL/GenBank/DDBJ databases">
        <authorList>
            <person name="Seilhamer J.J."/>
        </authorList>
    </citation>
    <scope>NUCLEOTIDE SEQUENCE [LARGE SCALE GENOMIC DNA]</scope>
    <source>
        <strain evidence="8 9">PH27A</strain>
    </source>
</reference>
<organism evidence="8 9">
    <name type="scientific">Terasakiispira papahanaumokuakeensis</name>
    <dbReference type="NCBI Taxonomy" id="197479"/>
    <lineage>
        <taxon>Bacteria</taxon>
        <taxon>Pseudomonadati</taxon>
        <taxon>Pseudomonadota</taxon>
        <taxon>Gammaproteobacteria</taxon>
        <taxon>Oceanospirillales</taxon>
        <taxon>Terasakiispira</taxon>
    </lineage>
</organism>
<keyword evidence="9" id="KW-1185">Reference proteome</keyword>
<gene>
    <name evidence="8" type="ORF">BFW38_08415</name>
</gene>
<dbReference type="Pfam" id="PF00892">
    <property type="entry name" value="EamA"/>
    <property type="match status" value="2"/>
</dbReference>
<evidence type="ECO:0000256" key="6">
    <source>
        <dbReference type="SAM" id="Phobius"/>
    </source>
</evidence>
<dbReference type="SUPFAM" id="SSF103481">
    <property type="entry name" value="Multidrug resistance efflux transporter EmrE"/>
    <property type="match status" value="2"/>
</dbReference>
<feature type="transmembrane region" description="Helical" evidence="6">
    <location>
        <begin position="211"/>
        <end position="235"/>
    </location>
</feature>
<keyword evidence="3 6" id="KW-0812">Transmembrane</keyword>
<evidence type="ECO:0000256" key="4">
    <source>
        <dbReference type="ARBA" id="ARBA00022989"/>
    </source>
</evidence>
<evidence type="ECO:0000256" key="5">
    <source>
        <dbReference type="ARBA" id="ARBA00023136"/>
    </source>
</evidence>